<dbReference type="PROSITE" id="PS50188">
    <property type="entry name" value="B302_SPRY"/>
    <property type="match status" value="1"/>
</dbReference>
<dbReference type="GO" id="GO:0005737">
    <property type="term" value="C:cytoplasm"/>
    <property type="evidence" value="ECO:0007669"/>
    <property type="project" value="TreeGrafter"/>
</dbReference>
<keyword evidence="6" id="KW-0812">Transmembrane</keyword>
<dbReference type="InterPro" id="IPR045129">
    <property type="entry name" value="RNF123/RKP/RSPRY1"/>
</dbReference>
<dbReference type="SMART" id="SM00185">
    <property type="entry name" value="ARM"/>
    <property type="match status" value="6"/>
</dbReference>
<feature type="domain" description="B30.2/SPRY" evidence="7">
    <location>
        <begin position="825"/>
        <end position="1011"/>
    </location>
</feature>
<organism evidence="8 9">
    <name type="scientific">Basidiobolus meristosporus CBS 931.73</name>
    <dbReference type="NCBI Taxonomy" id="1314790"/>
    <lineage>
        <taxon>Eukaryota</taxon>
        <taxon>Fungi</taxon>
        <taxon>Fungi incertae sedis</taxon>
        <taxon>Zoopagomycota</taxon>
        <taxon>Entomophthoromycotina</taxon>
        <taxon>Basidiobolomycetes</taxon>
        <taxon>Basidiobolales</taxon>
        <taxon>Basidiobolaceae</taxon>
        <taxon>Basidiobolus</taxon>
    </lineage>
</organism>
<feature type="repeat" description="ARM" evidence="4">
    <location>
        <begin position="348"/>
        <end position="390"/>
    </location>
</feature>
<evidence type="ECO:0000256" key="4">
    <source>
        <dbReference type="PROSITE-ProRule" id="PRU00259"/>
    </source>
</evidence>
<gene>
    <name evidence="8" type="ORF">K493DRAFT_405639</name>
</gene>
<dbReference type="GO" id="GO:0004842">
    <property type="term" value="F:ubiquitin-protein transferase activity"/>
    <property type="evidence" value="ECO:0007669"/>
    <property type="project" value="InterPro"/>
</dbReference>
<evidence type="ECO:0000313" key="8">
    <source>
        <dbReference type="EMBL" id="ORY01143.1"/>
    </source>
</evidence>
<dbReference type="Gene3D" id="2.60.120.920">
    <property type="match status" value="2"/>
</dbReference>
<evidence type="ECO:0000256" key="3">
    <source>
        <dbReference type="ARBA" id="ARBA00022833"/>
    </source>
</evidence>
<dbReference type="SUPFAM" id="SSF48371">
    <property type="entry name" value="ARM repeat"/>
    <property type="match status" value="2"/>
</dbReference>
<keyword evidence="6" id="KW-0472">Membrane</keyword>
<evidence type="ECO:0000256" key="6">
    <source>
        <dbReference type="SAM" id="Phobius"/>
    </source>
</evidence>
<dbReference type="InterPro" id="IPR013320">
    <property type="entry name" value="ConA-like_dom_sf"/>
</dbReference>
<feature type="region of interest" description="Disordered" evidence="5">
    <location>
        <begin position="1084"/>
        <end position="1150"/>
    </location>
</feature>
<name>A0A1Y1YSX8_9FUNG</name>
<dbReference type="PANTHER" id="PTHR13363">
    <property type="entry name" value="RING FINGER AND SRY DOMAIN-CONTAINING"/>
    <property type="match status" value="1"/>
</dbReference>
<dbReference type="Proteomes" id="UP000193498">
    <property type="component" value="Unassembled WGS sequence"/>
</dbReference>
<feature type="transmembrane region" description="Helical" evidence="6">
    <location>
        <begin position="7"/>
        <end position="25"/>
    </location>
</feature>
<evidence type="ECO:0000259" key="7">
    <source>
        <dbReference type="PROSITE" id="PS50188"/>
    </source>
</evidence>
<feature type="repeat" description="ARM" evidence="4">
    <location>
        <begin position="128"/>
        <end position="171"/>
    </location>
</feature>
<keyword evidence="9" id="KW-1185">Reference proteome</keyword>
<evidence type="ECO:0000256" key="1">
    <source>
        <dbReference type="ARBA" id="ARBA00022723"/>
    </source>
</evidence>
<keyword evidence="3" id="KW-0862">Zinc</keyword>
<evidence type="ECO:0000256" key="5">
    <source>
        <dbReference type="SAM" id="MobiDB-lite"/>
    </source>
</evidence>
<evidence type="ECO:0000256" key="2">
    <source>
        <dbReference type="ARBA" id="ARBA00022771"/>
    </source>
</evidence>
<dbReference type="PROSITE" id="PS50176">
    <property type="entry name" value="ARM_REPEAT"/>
    <property type="match status" value="2"/>
</dbReference>
<dbReference type="Pfam" id="PF00622">
    <property type="entry name" value="SPRY"/>
    <property type="match status" value="1"/>
</dbReference>
<dbReference type="Gene3D" id="1.25.10.10">
    <property type="entry name" value="Leucine-rich Repeat Variant"/>
    <property type="match status" value="2"/>
</dbReference>
<proteinExistence type="predicted"/>
<sequence>MSDSTSGFLYFSIGFASVYMLLSVWRHVESSHKNSNIRRSLLKNWSQKHLEDCISSKSLADLARCNNVGLQTSAFRLLLDRAISEPHLEFLIQACKQENNEDIKLKAITTLQLLSRNEDNKILLVNAGALKILVEMLSNDNTEIIYKHAAVILCDLVNASDERKNTIVAYGVIEPLTRFLRNFSKYSNEMKYWSLMLVYHLSFSEELHPQMIRANYIPLLADLTRRTFGNVNMPKVCLQTLVRIVASMEPSDAIPQLYTLLDYKMDSLISACLRSEDGELIYWAIGLMHEFVVKDVARPMFRQIRGILKLVTNLLSAEETYISKIALRTLRFLALHNESFQLKIITSGTIKKIVTCLSSEDEDVQYWALALLHEVASHPQAHTEIIDAGGLPLLLEFDSSTNTIVQLYLVEILSYICSSVKNHEALINQPELLDVIYQFLRSSDYDLQYSATAILFNLASMSNSMTQKIIQSACTNQLMLHILNGDRGKIQRTCAKTLVILANHETSFFRRIFTMIVEPLIEHTIDLGEETILSLESDLYPIDVNREFFVSNELRTDRPLQLRRITLDEIRAIDGFDPRIIIPSALLAERFINFMRALHIFAEYDRAFEDFIAQNKDPQTGQLYEGELLKLLRILVDVASLPLVNSQMPRLDMDPNSSTGKPWDADGDNRSNLACMVRHYFEEIKLETLETSNPHQFSPKSEGVFGLSFDGDPEDSREVNDVEIDIKSTKVSLCNYALNVLVALSKYPIIRDYLIEHGFLKTALLVQTHCRPALENSAIAISTMLSKSHLQRCLESPEILVNAWRGLFKPLTQTSAIVFYTQSLLSHCSNYSFAACESVGRARYLGLSRADRTKHLVMLKDNLEVRNELWTFGSIRATRGVQGKGKYAYEVKLNTDGLVQLGWASKLCRFDPEGGSGVGDDIHSYSYDGQRSKKWHGICPINNQYGDKWSTGDIITSCIDLDHGIIEYYRNGSYLGVAFTNVSSDTIWYPALSLASGQGCRTYFGGKLDPLRFLPKNYTAVASILETSKIDGNLIMEGKLDDSYLLAASSQPDASGKVRANTSITCETRLPSATPQEIMSSVSYLTEEPESMSESDMASPGQPSPMPLDDYSELTNEGGQPTTSETGRAQIADPSKDDDNEDSASDTSGHISLEASKFGFSETDLDLPFSRMLRLKGISPNVDLPEPNFVDAFYFEICIGLKGLIDGLYPQIGMIDRDDTIYMSIMGPFEYCTATIRHSYLDEMFFRNVTSDLVRPRLEDEPFSAGNGDVLSFERVKTARPVEHGDYVGCGYSEDEKVVFFTHNGDLLARIPVPQKTLLLPYFRFIPRSICNFGQEKFKYQPAYSIVTQMIDVCISTMLASAIHYQGTSKAREFRVAGSNCSDKLQELSEAIKALQDDCNGYLTELLAQKHTPSSEVPEEESMED</sequence>
<dbReference type="InterPro" id="IPR003877">
    <property type="entry name" value="SPRY_dom"/>
</dbReference>
<keyword evidence="1" id="KW-0479">Metal-binding</keyword>
<accession>A0A1Y1YSX8</accession>
<comment type="caution">
    <text evidence="8">The sequence shown here is derived from an EMBL/GenBank/DDBJ whole genome shotgun (WGS) entry which is preliminary data.</text>
</comment>
<dbReference type="GO" id="GO:0008270">
    <property type="term" value="F:zinc ion binding"/>
    <property type="evidence" value="ECO:0007669"/>
    <property type="project" value="UniProtKB-KW"/>
</dbReference>
<dbReference type="InterPro" id="IPR011989">
    <property type="entry name" value="ARM-like"/>
</dbReference>
<dbReference type="InterPro" id="IPR000225">
    <property type="entry name" value="Armadillo"/>
</dbReference>
<dbReference type="EMBL" id="MCFE01000073">
    <property type="protein sequence ID" value="ORY01143.1"/>
    <property type="molecule type" value="Genomic_DNA"/>
</dbReference>
<dbReference type="InterPro" id="IPR043136">
    <property type="entry name" value="B30.2/SPRY_sf"/>
</dbReference>
<dbReference type="InterPro" id="IPR001870">
    <property type="entry name" value="B30.2/SPRY"/>
</dbReference>
<feature type="compositionally biased region" description="Polar residues" evidence="5">
    <location>
        <begin position="1113"/>
        <end position="1127"/>
    </location>
</feature>
<dbReference type="InParanoid" id="A0A1Y1YSX8"/>
<dbReference type="OrthoDB" id="2967263at2759"/>
<dbReference type="SUPFAM" id="SSF49899">
    <property type="entry name" value="Concanavalin A-like lectins/glucanases"/>
    <property type="match status" value="1"/>
</dbReference>
<evidence type="ECO:0000313" key="9">
    <source>
        <dbReference type="Proteomes" id="UP000193498"/>
    </source>
</evidence>
<keyword evidence="2" id="KW-0863">Zinc-finger</keyword>
<keyword evidence="6" id="KW-1133">Transmembrane helix</keyword>
<dbReference type="STRING" id="1314790.A0A1Y1YSX8"/>
<protein>
    <recommendedName>
        <fullName evidence="7">B30.2/SPRY domain-containing protein</fullName>
    </recommendedName>
</protein>
<reference evidence="8 9" key="1">
    <citation type="submission" date="2016-07" db="EMBL/GenBank/DDBJ databases">
        <title>Pervasive Adenine N6-methylation of Active Genes in Fungi.</title>
        <authorList>
            <consortium name="DOE Joint Genome Institute"/>
            <person name="Mondo S.J."/>
            <person name="Dannebaum R.O."/>
            <person name="Kuo R.C."/>
            <person name="Labutti K."/>
            <person name="Haridas S."/>
            <person name="Kuo A."/>
            <person name="Salamov A."/>
            <person name="Ahrendt S.R."/>
            <person name="Lipzen A."/>
            <person name="Sullivan W."/>
            <person name="Andreopoulos W.B."/>
            <person name="Clum A."/>
            <person name="Lindquist E."/>
            <person name="Daum C."/>
            <person name="Ramamoorthy G.K."/>
            <person name="Gryganskyi A."/>
            <person name="Culley D."/>
            <person name="Magnuson J.K."/>
            <person name="James T.Y."/>
            <person name="O'Malley M.A."/>
            <person name="Stajich J.E."/>
            <person name="Spatafora J.W."/>
            <person name="Visel A."/>
            <person name="Grigoriev I.V."/>
        </authorList>
    </citation>
    <scope>NUCLEOTIDE SEQUENCE [LARGE SCALE GENOMIC DNA]</scope>
    <source>
        <strain evidence="8 9">CBS 931.73</strain>
    </source>
</reference>
<dbReference type="GO" id="GO:0051603">
    <property type="term" value="P:proteolysis involved in protein catabolic process"/>
    <property type="evidence" value="ECO:0007669"/>
    <property type="project" value="TreeGrafter"/>
</dbReference>
<dbReference type="SMART" id="SM00449">
    <property type="entry name" value="SPRY"/>
    <property type="match status" value="1"/>
</dbReference>
<dbReference type="InterPro" id="IPR016024">
    <property type="entry name" value="ARM-type_fold"/>
</dbReference>
<dbReference type="PANTHER" id="PTHR13363:SF5">
    <property type="entry name" value="E3 UBIQUITIN-PROTEIN LIGASE RNF123"/>
    <property type="match status" value="1"/>
</dbReference>